<organism evidence="2 3">
    <name type="scientific">Thermophagus xiamenensis</name>
    <dbReference type="NCBI Taxonomy" id="385682"/>
    <lineage>
        <taxon>Bacteria</taxon>
        <taxon>Pseudomonadati</taxon>
        <taxon>Bacteroidota</taxon>
        <taxon>Bacteroidia</taxon>
        <taxon>Marinilabiliales</taxon>
        <taxon>Marinilabiliaceae</taxon>
        <taxon>Thermophagus</taxon>
    </lineage>
</organism>
<keyword evidence="1" id="KW-0472">Membrane</keyword>
<keyword evidence="3" id="KW-1185">Reference proteome</keyword>
<dbReference type="EMBL" id="FONA01000009">
    <property type="protein sequence ID" value="SFE31118.1"/>
    <property type="molecule type" value="Genomic_DNA"/>
</dbReference>
<sequence length="57" mass="6862">MDFAWQWFPHVLWVVSFPSICLLWVVKKVIIIKNLPGVITGRYMVKRRFLKHINYSS</sequence>
<evidence type="ECO:0000313" key="2">
    <source>
        <dbReference type="EMBL" id="SFE31118.1"/>
    </source>
</evidence>
<dbReference type="InParanoid" id="A0A1I1ZIF6"/>
<name>A0A1I1ZIF6_9BACT</name>
<gene>
    <name evidence="2" type="ORF">SAMN05444380_109107</name>
</gene>
<feature type="transmembrane region" description="Helical" evidence="1">
    <location>
        <begin position="6"/>
        <end position="26"/>
    </location>
</feature>
<keyword evidence="1" id="KW-1133">Transmembrane helix</keyword>
<reference evidence="2 3" key="1">
    <citation type="submission" date="2016-10" db="EMBL/GenBank/DDBJ databases">
        <authorList>
            <person name="de Groot N.N."/>
        </authorList>
    </citation>
    <scope>NUCLEOTIDE SEQUENCE [LARGE SCALE GENOMIC DNA]</scope>
    <source>
        <strain evidence="2 3">DSM 19012</strain>
    </source>
</reference>
<proteinExistence type="predicted"/>
<dbReference type="AlphaFoldDB" id="A0A1I1ZIF6"/>
<protein>
    <submittedName>
        <fullName evidence="2">Uncharacterized protein</fullName>
    </submittedName>
</protein>
<keyword evidence="1" id="KW-0812">Transmembrane</keyword>
<dbReference type="Proteomes" id="UP000181976">
    <property type="component" value="Unassembled WGS sequence"/>
</dbReference>
<evidence type="ECO:0000256" key="1">
    <source>
        <dbReference type="SAM" id="Phobius"/>
    </source>
</evidence>
<evidence type="ECO:0000313" key="3">
    <source>
        <dbReference type="Proteomes" id="UP000181976"/>
    </source>
</evidence>
<accession>A0A1I1ZIF6</accession>